<dbReference type="OrthoDB" id="422187at2759"/>
<name>A0A4P9XMQ8_9FUNG</name>
<dbReference type="GO" id="GO:0004515">
    <property type="term" value="F:nicotinate-nucleotide adenylyltransferase activity"/>
    <property type="evidence" value="ECO:0007669"/>
    <property type="project" value="TreeGrafter"/>
</dbReference>
<gene>
    <name evidence="1" type="ORF">THASP1DRAFT_18308</name>
</gene>
<evidence type="ECO:0000313" key="2">
    <source>
        <dbReference type="Proteomes" id="UP000271241"/>
    </source>
</evidence>
<dbReference type="Proteomes" id="UP000271241">
    <property type="component" value="Unassembled WGS sequence"/>
</dbReference>
<dbReference type="InterPro" id="IPR014729">
    <property type="entry name" value="Rossmann-like_a/b/a_fold"/>
</dbReference>
<accession>A0A4P9XMQ8</accession>
<dbReference type="PANTHER" id="PTHR12039:SF0">
    <property type="entry name" value="NICOTINAMIDE-NUCLEOTIDE ADENYLYLTRANSFERASE"/>
    <property type="match status" value="1"/>
</dbReference>
<reference evidence="2" key="1">
    <citation type="journal article" date="2018" name="Nat. Microbiol.">
        <title>Leveraging single-cell genomics to expand the fungal tree of life.</title>
        <authorList>
            <person name="Ahrendt S.R."/>
            <person name="Quandt C.A."/>
            <person name="Ciobanu D."/>
            <person name="Clum A."/>
            <person name="Salamov A."/>
            <person name="Andreopoulos B."/>
            <person name="Cheng J.F."/>
            <person name="Woyke T."/>
            <person name="Pelin A."/>
            <person name="Henrissat B."/>
            <person name="Reynolds N.K."/>
            <person name="Benny G.L."/>
            <person name="Smith M.E."/>
            <person name="James T.Y."/>
            <person name="Grigoriev I.V."/>
        </authorList>
    </citation>
    <scope>NUCLEOTIDE SEQUENCE [LARGE SCALE GENOMIC DNA]</scope>
    <source>
        <strain evidence="2">RSA 1356</strain>
    </source>
</reference>
<dbReference type="SUPFAM" id="SSF52374">
    <property type="entry name" value="Nucleotidylyl transferase"/>
    <property type="match status" value="1"/>
</dbReference>
<dbReference type="GO" id="GO:0009435">
    <property type="term" value="P:NAD+ biosynthetic process"/>
    <property type="evidence" value="ECO:0007669"/>
    <property type="project" value="TreeGrafter"/>
</dbReference>
<dbReference type="STRING" id="78915.A0A4P9XMQ8"/>
<proteinExistence type="predicted"/>
<protein>
    <submittedName>
        <fullName evidence="1">Uncharacterized protein</fullName>
    </submittedName>
</protein>
<organism evidence="1 2">
    <name type="scientific">Thamnocephalis sphaerospora</name>
    <dbReference type="NCBI Taxonomy" id="78915"/>
    <lineage>
        <taxon>Eukaryota</taxon>
        <taxon>Fungi</taxon>
        <taxon>Fungi incertae sedis</taxon>
        <taxon>Zoopagomycota</taxon>
        <taxon>Zoopagomycotina</taxon>
        <taxon>Zoopagomycetes</taxon>
        <taxon>Zoopagales</taxon>
        <taxon>Sigmoideomycetaceae</taxon>
        <taxon>Thamnocephalis</taxon>
    </lineage>
</organism>
<keyword evidence="2" id="KW-1185">Reference proteome</keyword>
<dbReference type="Gene3D" id="3.40.50.620">
    <property type="entry name" value="HUPs"/>
    <property type="match status" value="1"/>
</dbReference>
<dbReference type="EMBL" id="KZ992857">
    <property type="protein sequence ID" value="RKP06570.1"/>
    <property type="molecule type" value="Genomic_DNA"/>
</dbReference>
<dbReference type="GO" id="GO:0000309">
    <property type="term" value="F:nicotinamide-nucleotide adenylyltransferase activity"/>
    <property type="evidence" value="ECO:0007669"/>
    <property type="project" value="TreeGrafter"/>
</dbReference>
<dbReference type="AlphaFoldDB" id="A0A4P9XMQ8"/>
<dbReference type="InterPro" id="IPR051182">
    <property type="entry name" value="Euk_NMN_adenylyltrnsfrase"/>
</dbReference>
<sequence>VTVDPWEVRQTKHSPTARVLERFAHALNVDGGATTVVPSGVEERRPIRVMLLAGADLLESMNVPNLWSVPDMHVILGQHGCVVAERTGTDLWDVVLGHDILYEHRAHIHTVKQVVQNDVSSTKIRLMLKRGMSVKYLLPDTVIEYIHKHGLYGTPSVAALSSSAPAPEDAPDACMNH</sequence>
<dbReference type="PANTHER" id="PTHR12039">
    <property type="entry name" value="NICOTINAMIDE MONONUCLEOTIDE ADENYLYLTRANSFERASE"/>
    <property type="match status" value="1"/>
</dbReference>
<feature type="non-terminal residue" evidence="1">
    <location>
        <position position="1"/>
    </location>
</feature>
<evidence type="ECO:0000313" key="1">
    <source>
        <dbReference type="EMBL" id="RKP06570.1"/>
    </source>
</evidence>